<dbReference type="InterPro" id="IPR036322">
    <property type="entry name" value="WD40_repeat_dom_sf"/>
</dbReference>
<dbReference type="GO" id="GO:0005737">
    <property type="term" value="C:cytoplasm"/>
    <property type="evidence" value="ECO:0007669"/>
    <property type="project" value="UniProtKB-SubCell"/>
</dbReference>
<evidence type="ECO:0000259" key="11">
    <source>
        <dbReference type="SMART" id="SM01166"/>
    </source>
</evidence>
<evidence type="ECO:0000256" key="5">
    <source>
        <dbReference type="ARBA" id="ARBA00022737"/>
    </source>
</evidence>
<comment type="function">
    <text evidence="7">F-actin regulator involved in anterograde Golgi to endosome transport: upon ubiquitination via 'Lys-33'-linked ubiquitin chains by the BCR(KLHL20) E3 ubiquitin ligase complex, interacts with EPS15 and localizes to the trans-Golgi network, where it promotes actin polymerization, thereby facilitating post-Golgi trafficking. May play a role in the maintenance of the Golgi apparatus morphology.</text>
</comment>
<reference evidence="12" key="1">
    <citation type="journal article" date="2016" name="Gigascience">
        <title>De novo construction of an expanded transcriptome assembly for the western tarnished plant bug, Lygus hesperus.</title>
        <authorList>
            <person name="Tassone E.E."/>
            <person name="Geib S.M."/>
            <person name="Hall B."/>
            <person name="Fabrick J.A."/>
            <person name="Brent C.S."/>
            <person name="Hull J.J."/>
        </authorList>
    </citation>
    <scope>NUCLEOTIDE SEQUENCE</scope>
</reference>
<dbReference type="InterPro" id="IPR001680">
    <property type="entry name" value="WD40_rpt"/>
</dbReference>
<evidence type="ECO:0000256" key="2">
    <source>
        <dbReference type="ARBA" id="ARBA00009482"/>
    </source>
</evidence>
<feature type="compositionally biased region" description="Basic and acidic residues" evidence="10">
    <location>
        <begin position="443"/>
        <end position="470"/>
    </location>
</feature>
<feature type="domain" description="DUF1899" evidence="11">
    <location>
        <begin position="4"/>
        <end position="66"/>
    </location>
</feature>
<comment type="similarity">
    <text evidence="2 9">Belongs to the WD repeat coronin family.</text>
</comment>
<dbReference type="InterPro" id="IPR015048">
    <property type="entry name" value="DUF1899"/>
</dbReference>
<feature type="region of interest" description="Disordered" evidence="10">
    <location>
        <begin position="1107"/>
        <end position="1158"/>
    </location>
</feature>
<dbReference type="PROSITE" id="PS00678">
    <property type="entry name" value="WD_REPEATS_1"/>
    <property type="match status" value="1"/>
</dbReference>
<feature type="compositionally biased region" description="Polar residues" evidence="10">
    <location>
        <begin position="1107"/>
        <end position="1119"/>
    </location>
</feature>
<dbReference type="SUPFAM" id="SSF50978">
    <property type="entry name" value="WD40 repeat-like"/>
    <property type="match status" value="1"/>
</dbReference>
<dbReference type="EMBL" id="GDHC01006953">
    <property type="protein sequence ID" value="JAQ11676.1"/>
    <property type="molecule type" value="Transcribed_RNA"/>
</dbReference>
<comment type="subcellular location">
    <subcellularLocation>
        <location evidence="1">Cytoplasm</location>
    </subcellularLocation>
</comment>
<evidence type="ECO:0000256" key="6">
    <source>
        <dbReference type="ARBA" id="ARBA00023203"/>
    </source>
</evidence>
<evidence type="ECO:0000313" key="12">
    <source>
        <dbReference type="EMBL" id="JAQ11676.1"/>
    </source>
</evidence>
<feature type="compositionally biased region" description="Low complexity" evidence="10">
    <location>
        <begin position="579"/>
        <end position="598"/>
    </location>
</feature>
<dbReference type="FunFam" id="2.130.10.10:FF:000076">
    <property type="entry name" value="Coronin"/>
    <property type="match status" value="1"/>
</dbReference>
<evidence type="ECO:0000256" key="9">
    <source>
        <dbReference type="RuleBase" id="RU280818"/>
    </source>
</evidence>
<dbReference type="SUPFAM" id="SSF101908">
    <property type="entry name" value="Putative isomerase YbhE"/>
    <property type="match status" value="1"/>
</dbReference>
<dbReference type="InterPro" id="IPR019775">
    <property type="entry name" value="WD40_repeat_CS"/>
</dbReference>
<proteinExistence type="inferred from homology"/>
<evidence type="ECO:0000256" key="3">
    <source>
        <dbReference type="ARBA" id="ARBA00022490"/>
    </source>
</evidence>
<dbReference type="FunFam" id="2.130.10.10:FF:000362">
    <property type="entry name" value="Coronin"/>
    <property type="match status" value="1"/>
</dbReference>
<feature type="region of interest" description="Disordered" evidence="10">
    <location>
        <begin position="424"/>
        <end position="713"/>
    </location>
</feature>
<dbReference type="PROSITE" id="PS50294">
    <property type="entry name" value="WD_REPEATS_REGION"/>
    <property type="match status" value="2"/>
</dbReference>
<dbReference type="InterPro" id="IPR015943">
    <property type="entry name" value="WD40/YVTN_repeat-like_dom_sf"/>
</dbReference>
<feature type="domain" description="DUF1899" evidence="11">
    <location>
        <begin position="713"/>
        <end position="778"/>
    </location>
</feature>
<dbReference type="Gene3D" id="2.130.10.10">
    <property type="entry name" value="YVTN repeat-like/Quinoprotein amine dehydrogenase"/>
    <property type="match status" value="2"/>
</dbReference>
<dbReference type="InterPro" id="IPR015505">
    <property type="entry name" value="Coronin"/>
</dbReference>
<dbReference type="SMART" id="SM01166">
    <property type="entry name" value="DUF1899"/>
    <property type="match status" value="2"/>
</dbReference>
<sequence length="1185" mass="129657">MAWRFKASKFKNAAPIVPKPEACIRDICVGSYQTYGNNISASAAFMAFNVDHNGSSLAVLPIDDCGRKSKTMPLLHAHTDTVTDMDFSNFHDGLLATGSQDCMVKVWTIPEKGLEESICNPEMTFSHRQRRVECVKWHPTVDCLLTTASFSTLTLWDVTAENELYSMNGEYGLIQSVSWKGDGTNVAIHTKEKTVAIIDPRANKVALLTDSHQSIKDSRVVWLGATNRILTTGFDAARQREVYIRDLRNFKTPEKSLVLDSSTGILIPLYDADTSMLFLAGKGDTTINYLEVTEREPYLVEGIRHTGEQTKGACLVPKRALNVMQAEVNRVLQLTSSTVIPIMYQVPRKSYRDFHSELFPNTSGCESKVNPSQWAQGSDLPVPKISLNPADKQVKQVHRGTMADVRKEMEEVASKGTAKISVPKLVEQPKQPFRSNISNTRSMFEKDNNEANDLKNKRNSAEIKKDEEIKIQNGNEGQMPPKPLPRVSRTGSLSEGSDENAPKPVARPRTNPVQPPSAAQPQQPGFICSINISGGYKPRLGPKPFTPPKFNESGDLSDRTGTTLDNDLPASTPATLPDVVNTNAANLNANGANGVNGNEKIPSPEPQPDHENNDEEDGTNNASSPDDVDDGGGDLGRGGVRASIAERRKMYERSLSMQEPASVSPAPLRRRDSLKSSKSGHNVREEDQSSQGKLPPNPAGNAASNAPKRTSTVFGRVSKYRHLKGTPAHKSLHIENVRNVSRQISGECDGFHCNSDRVAVPLGGPGGKLAIFELSKPGKLPDGVTPTLVNANTIMDFAWDPFNNRHVAVGCDDGTVKLWMVPEGGLSEATNTPEAVLQTHMEKIYCLKFHPLASDILATTSYDMTIRIWDLSTLEQAATLNAEDQVVALAWSGCGNFIAAATRGSSIAIYEPRAGPDPIRQGKGPAGTRGARLVWAVNGQFIAALGFDKVSERQIMVFKSDDLNNPLTTVGLDVSPAILIPFYDEDSSTLFCTGRGDSTIYAFEVCPEPPYLNPLSHHRCSSLHQGLSFLPKNSCDVSSVEFAKALRLSNTTIEPLSFTVPRIKSDLFQDDLFPDTKVTWEPTMTASEWISGANKQQRRINLKPSNMDSLSEAQGSPAVSSSSAPKDTSKSTPPVAARLPPWSSDPQHLKQKREELQKSISNRVEINLKLEQDKMEGVDEAEWNE</sequence>
<dbReference type="PANTHER" id="PTHR10856:SF20">
    <property type="entry name" value="CORONIN-7"/>
    <property type="match status" value="1"/>
</dbReference>
<feature type="repeat" description="WD" evidence="8">
    <location>
        <begin position="837"/>
        <end position="879"/>
    </location>
</feature>
<evidence type="ECO:0000256" key="10">
    <source>
        <dbReference type="SAM" id="MobiDB-lite"/>
    </source>
</evidence>
<dbReference type="PROSITE" id="PS50082">
    <property type="entry name" value="WD_REPEATS_2"/>
    <property type="match status" value="3"/>
</dbReference>
<organism evidence="12">
    <name type="scientific">Lygus hesperus</name>
    <name type="common">Western plant bug</name>
    <dbReference type="NCBI Taxonomy" id="30085"/>
    <lineage>
        <taxon>Eukaryota</taxon>
        <taxon>Metazoa</taxon>
        <taxon>Ecdysozoa</taxon>
        <taxon>Arthropoda</taxon>
        <taxon>Hexapoda</taxon>
        <taxon>Insecta</taxon>
        <taxon>Pterygota</taxon>
        <taxon>Neoptera</taxon>
        <taxon>Paraneoptera</taxon>
        <taxon>Hemiptera</taxon>
        <taxon>Heteroptera</taxon>
        <taxon>Panheteroptera</taxon>
        <taxon>Cimicomorpha</taxon>
        <taxon>Miridae</taxon>
        <taxon>Mirini</taxon>
        <taxon>Lygus</taxon>
    </lineage>
</organism>
<protein>
    <recommendedName>
        <fullName evidence="9">Coronin</fullName>
    </recommendedName>
</protein>
<feature type="repeat" description="WD" evidence="8">
    <location>
        <begin position="75"/>
        <end position="109"/>
    </location>
</feature>
<dbReference type="Pfam" id="PF00400">
    <property type="entry name" value="WD40"/>
    <property type="match status" value="3"/>
</dbReference>
<dbReference type="GO" id="GO:0003779">
    <property type="term" value="F:actin binding"/>
    <property type="evidence" value="ECO:0007669"/>
    <property type="project" value="UniProtKB-KW"/>
</dbReference>
<dbReference type="Pfam" id="PF08953">
    <property type="entry name" value="DUF1899"/>
    <property type="match status" value="2"/>
</dbReference>
<evidence type="ECO:0000256" key="1">
    <source>
        <dbReference type="ARBA" id="ARBA00004496"/>
    </source>
</evidence>
<feature type="compositionally biased region" description="Polar residues" evidence="10">
    <location>
        <begin position="433"/>
        <end position="442"/>
    </location>
</feature>
<feature type="compositionally biased region" description="Low complexity" evidence="10">
    <location>
        <begin position="1120"/>
        <end position="1134"/>
    </location>
</feature>
<accession>A0A146LYG7</accession>
<dbReference type="PANTHER" id="PTHR10856">
    <property type="entry name" value="CORONIN"/>
    <property type="match status" value="1"/>
</dbReference>
<dbReference type="SMART" id="SM00320">
    <property type="entry name" value="WD40"/>
    <property type="match status" value="6"/>
</dbReference>
<gene>
    <name evidence="12" type="primary">CORO7_1</name>
    <name evidence="12" type="ORF">g.35877</name>
</gene>
<keyword evidence="3" id="KW-0963">Cytoplasm</keyword>
<keyword evidence="6" id="KW-0009">Actin-binding</keyword>
<feature type="repeat" description="WD" evidence="8">
    <location>
        <begin position="125"/>
        <end position="166"/>
    </location>
</feature>
<keyword evidence="5 9" id="KW-0677">Repeat</keyword>
<dbReference type="SMART" id="SM01167">
    <property type="entry name" value="DUF1900"/>
    <property type="match status" value="2"/>
</dbReference>
<evidence type="ECO:0000256" key="4">
    <source>
        <dbReference type="ARBA" id="ARBA00022574"/>
    </source>
</evidence>
<dbReference type="AlphaFoldDB" id="A0A146LYG7"/>
<keyword evidence="4 8" id="KW-0853">WD repeat</keyword>
<dbReference type="Pfam" id="PF16300">
    <property type="entry name" value="WD40_4"/>
    <property type="match status" value="2"/>
</dbReference>
<dbReference type="GO" id="GO:0030036">
    <property type="term" value="P:actin cytoskeleton organization"/>
    <property type="evidence" value="ECO:0007669"/>
    <property type="project" value="UniProtKB-ARBA"/>
</dbReference>
<evidence type="ECO:0000256" key="7">
    <source>
        <dbReference type="ARBA" id="ARBA00024838"/>
    </source>
</evidence>
<name>A0A146LYG7_LYGHE</name>
<evidence type="ECO:0000256" key="8">
    <source>
        <dbReference type="PROSITE-ProRule" id="PRU00221"/>
    </source>
</evidence>